<proteinExistence type="predicted"/>
<feature type="compositionally biased region" description="Low complexity" evidence="1">
    <location>
        <begin position="56"/>
        <end position="65"/>
    </location>
</feature>
<feature type="compositionally biased region" description="Pro residues" evidence="1">
    <location>
        <begin position="20"/>
        <end position="30"/>
    </location>
</feature>
<accession>W2STY9</accession>
<protein>
    <submittedName>
        <fullName evidence="2">Uncharacterized protein</fullName>
    </submittedName>
</protein>
<evidence type="ECO:0000313" key="3">
    <source>
        <dbReference type="Proteomes" id="UP000053676"/>
    </source>
</evidence>
<dbReference type="EMBL" id="KI664908">
    <property type="protein sequence ID" value="ETN72276.1"/>
    <property type="molecule type" value="Genomic_DNA"/>
</dbReference>
<sequence length="78" mass="8741">MRVTQTVAVHVTQTTLHGPPSRPRPQPTPYPYSQSRPRLLCRSRTQSYTYFSFEDSSSISSGISENFDDISTDDLSGT</sequence>
<feature type="compositionally biased region" description="Low complexity" evidence="1">
    <location>
        <begin position="1"/>
        <end position="15"/>
    </location>
</feature>
<dbReference type="KEGG" id="nai:NECAME_18923"/>
<gene>
    <name evidence="2" type="ORF">NECAME_18923</name>
</gene>
<keyword evidence="3" id="KW-1185">Reference proteome</keyword>
<name>W2STY9_NECAM</name>
<feature type="region of interest" description="Disordered" evidence="1">
    <location>
        <begin position="56"/>
        <end position="78"/>
    </location>
</feature>
<organism evidence="2 3">
    <name type="scientific">Necator americanus</name>
    <name type="common">Human hookworm</name>
    <dbReference type="NCBI Taxonomy" id="51031"/>
    <lineage>
        <taxon>Eukaryota</taxon>
        <taxon>Metazoa</taxon>
        <taxon>Ecdysozoa</taxon>
        <taxon>Nematoda</taxon>
        <taxon>Chromadorea</taxon>
        <taxon>Rhabditida</taxon>
        <taxon>Rhabditina</taxon>
        <taxon>Rhabditomorpha</taxon>
        <taxon>Strongyloidea</taxon>
        <taxon>Ancylostomatidae</taxon>
        <taxon>Bunostominae</taxon>
        <taxon>Necator</taxon>
    </lineage>
</organism>
<feature type="region of interest" description="Disordered" evidence="1">
    <location>
        <begin position="1"/>
        <end position="38"/>
    </location>
</feature>
<dbReference type="AlphaFoldDB" id="W2STY9"/>
<evidence type="ECO:0000313" key="2">
    <source>
        <dbReference type="EMBL" id="ETN72276.1"/>
    </source>
</evidence>
<reference evidence="3" key="1">
    <citation type="journal article" date="2014" name="Nat. Genet.">
        <title>Genome of the human hookworm Necator americanus.</title>
        <authorList>
            <person name="Tang Y.T."/>
            <person name="Gao X."/>
            <person name="Rosa B.A."/>
            <person name="Abubucker S."/>
            <person name="Hallsworth-Pepin K."/>
            <person name="Martin J."/>
            <person name="Tyagi R."/>
            <person name="Heizer E."/>
            <person name="Zhang X."/>
            <person name="Bhonagiri-Palsikar V."/>
            <person name="Minx P."/>
            <person name="Warren W.C."/>
            <person name="Wang Q."/>
            <person name="Zhan B."/>
            <person name="Hotez P.J."/>
            <person name="Sternberg P.W."/>
            <person name="Dougall A."/>
            <person name="Gaze S.T."/>
            <person name="Mulvenna J."/>
            <person name="Sotillo J."/>
            <person name="Ranganathan S."/>
            <person name="Rabelo E.M."/>
            <person name="Wilson R.K."/>
            <person name="Felgner P.L."/>
            <person name="Bethony J."/>
            <person name="Hawdon J.M."/>
            <person name="Gasser R.B."/>
            <person name="Loukas A."/>
            <person name="Mitreva M."/>
        </authorList>
    </citation>
    <scope>NUCLEOTIDE SEQUENCE [LARGE SCALE GENOMIC DNA]</scope>
</reference>
<feature type="non-terminal residue" evidence="2">
    <location>
        <position position="78"/>
    </location>
</feature>
<dbReference type="Proteomes" id="UP000053676">
    <property type="component" value="Unassembled WGS sequence"/>
</dbReference>
<evidence type="ECO:0000256" key="1">
    <source>
        <dbReference type="SAM" id="MobiDB-lite"/>
    </source>
</evidence>